<dbReference type="InterPro" id="IPR000648">
    <property type="entry name" value="Oxysterol-bd"/>
</dbReference>
<keyword evidence="2" id="KW-0813">Transport</keyword>
<dbReference type="Pfam" id="PF15409">
    <property type="entry name" value="PH_8"/>
    <property type="match status" value="1"/>
</dbReference>
<dbReference type="GO" id="GO:0032934">
    <property type="term" value="F:sterol binding"/>
    <property type="evidence" value="ECO:0007669"/>
    <property type="project" value="TreeGrafter"/>
</dbReference>
<dbReference type="RefSeq" id="XP_062684000.1">
    <property type="nucleotide sequence ID" value="XM_062825436.1"/>
</dbReference>
<feature type="compositionally biased region" description="Polar residues" evidence="5">
    <location>
        <begin position="163"/>
        <end position="177"/>
    </location>
</feature>
<dbReference type="SUPFAM" id="SSF144000">
    <property type="entry name" value="Oxysterol-binding protein-like"/>
    <property type="match status" value="1"/>
</dbReference>
<feature type="region of interest" description="Disordered" evidence="5">
    <location>
        <begin position="325"/>
        <end position="348"/>
    </location>
</feature>
<evidence type="ECO:0000256" key="2">
    <source>
        <dbReference type="ARBA" id="ARBA00022448"/>
    </source>
</evidence>
<dbReference type="PANTHER" id="PTHR10972">
    <property type="entry name" value="OXYSTEROL-BINDING PROTEIN-RELATED"/>
    <property type="match status" value="1"/>
</dbReference>
<feature type="compositionally biased region" description="Low complexity" evidence="5">
    <location>
        <begin position="1917"/>
        <end position="1940"/>
    </location>
</feature>
<dbReference type="GO" id="GO:0097038">
    <property type="term" value="C:perinuclear endoplasmic reticulum"/>
    <property type="evidence" value="ECO:0007669"/>
    <property type="project" value="TreeGrafter"/>
</dbReference>
<reference evidence="7" key="1">
    <citation type="journal article" date="2023" name="Mol. Phylogenet. Evol.">
        <title>Genome-scale phylogeny and comparative genomics of the fungal order Sordariales.</title>
        <authorList>
            <person name="Hensen N."/>
            <person name="Bonometti L."/>
            <person name="Westerberg I."/>
            <person name="Brannstrom I.O."/>
            <person name="Guillou S."/>
            <person name="Cros-Aarteil S."/>
            <person name="Calhoun S."/>
            <person name="Haridas S."/>
            <person name="Kuo A."/>
            <person name="Mondo S."/>
            <person name="Pangilinan J."/>
            <person name="Riley R."/>
            <person name="LaButti K."/>
            <person name="Andreopoulos B."/>
            <person name="Lipzen A."/>
            <person name="Chen C."/>
            <person name="Yan M."/>
            <person name="Daum C."/>
            <person name="Ng V."/>
            <person name="Clum A."/>
            <person name="Steindorff A."/>
            <person name="Ohm R.A."/>
            <person name="Martin F."/>
            <person name="Silar P."/>
            <person name="Natvig D.O."/>
            <person name="Lalanne C."/>
            <person name="Gautier V."/>
            <person name="Ament-Velasquez S.L."/>
            <person name="Kruys A."/>
            <person name="Hutchinson M.I."/>
            <person name="Powell A.J."/>
            <person name="Barry K."/>
            <person name="Miller A.N."/>
            <person name="Grigoriev I.V."/>
            <person name="Debuchy R."/>
            <person name="Gladieux P."/>
            <person name="Hiltunen Thoren M."/>
            <person name="Johannesson H."/>
        </authorList>
    </citation>
    <scope>NUCLEOTIDE SEQUENCE</scope>
    <source>
        <strain evidence="7">CBS 560.94</strain>
    </source>
</reference>
<protein>
    <submittedName>
        <fullName evidence="7">Oxysterol-binding protein-domain-containing protein</fullName>
    </submittedName>
</protein>
<feature type="compositionally biased region" description="Basic and acidic residues" evidence="5">
    <location>
        <begin position="2064"/>
        <end position="2076"/>
    </location>
</feature>
<gene>
    <name evidence="7" type="ORF">B0H65DRAFT_439704</name>
</gene>
<dbReference type="PROSITE" id="PS50003">
    <property type="entry name" value="PH_DOMAIN"/>
    <property type="match status" value="1"/>
</dbReference>
<comment type="caution">
    <text evidence="7">The sequence shown here is derived from an EMBL/GenBank/DDBJ whole genome shotgun (WGS) entry which is preliminary data.</text>
</comment>
<dbReference type="FunFam" id="2.40.160.120:FF:000001">
    <property type="entry name" value="Oxysterol-binding protein"/>
    <property type="match status" value="1"/>
</dbReference>
<evidence type="ECO:0000256" key="3">
    <source>
        <dbReference type="ARBA" id="ARBA00023055"/>
    </source>
</evidence>
<dbReference type="SUPFAM" id="SSF50729">
    <property type="entry name" value="PH domain-like"/>
    <property type="match status" value="1"/>
</dbReference>
<comment type="similarity">
    <text evidence="1">Belongs to the OSBP family.</text>
</comment>
<evidence type="ECO:0000259" key="6">
    <source>
        <dbReference type="PROSITE" id="PS50003"/>
    </source>
</evidence>
<keyword evidence="4" id="KW-0446">Lipid-binding</keyword>
<dbReference type="GO" id="GO:0005829">
    <property type="term" value="C:cytosol"/>
    <property type="evidence" value="ECO:0007669"/>
    <property type="project" value="TreeGrafter"/>
</dbReference>
<dbReference type="GO" id="GO:0006897">
    <property type="term" value="P:endocytosis"/>
    <property type="evidence" value="ECO:0007669"/>
    <property type="project" value="TreeGrafter"/>
</dbReference>
<dbReference type="InterPro" id="IPR036598">
    <property type="entry name" value="GOLD_dom_sf"/>
</dbReference>
<dbReference type="PANTHER" id="PTHR10972:SF203">
    <property type="entry name" value="OXYSTEROL-BINDING PROTEIN HOMOLOG 3"/>
    <property type="match status" value="1"/>
</dbReference>
<evidence type="ECO:0000313" key="8">
    <source>
        <dbReference type="Proteomes" id="UP001278500"/>
    </source>
</evidence>
<feature type="compositionally biased region" description="Low complexity" evidence="5">
    <location>
        <begin position="1961"/>
        <end position="1972"/>
    </location>
</feature>
<feature type="compositionally biased region" description="Acidic residues" evidence="5">
    <location>
        <begin position="538"/>
        <end position="549"/>
    </location>
</feature>
<dbReference type="GO" id="GO:0032541">
    <property type="term" value="C:cortical endoplasmic reticulum"/>
    <property type="evidence" value="ECO:0007669"/>
    <property type="project" value="TreeGrafter"/>
</dbReference>
<dbReference type="Gene3D" id="2.40.160.120">
    <property type="match status" value="1"/>
</dbReference>
<dbReference type="SUPFAM" id="SSF101576">
    <property type="entry name" value="Supernatant protein factor (SPF), C-terminal domain"/>
    <property type="match status" value="1"/>
</dbReference>
<dbReference type="GO" id="GO:0006887">
    <property type="term" value="P:exocytosis"/>
    <property type="evidence" value="ECO:0007669"/>
    <property type="project" value="TreeGrafter"/>
</dbReference>
<feature type="region of interest" description="Disordered" evidence="5">
    <location>
        <begin position="537"/>
        <end position="560"/>
    </location>
</feature>
<dbReference type="InterPro" id="IPR011993">
    <property type="entry name" value="PH-like_dom_sf"/>
</dbReference>
<feature type="compositionally biased region" description="Polar residues" evidence="5">
    <location>
        <begin position="1768"/>
        <end position="1778"/>
    </location>
</feature>
<feature type="compositionally biased region" description="Basic and acidic residues" evidence="5">
    <location>
        <begin position="2045"/>
        <end position="2055"/>
    </location>
</feature>
<evidence type="ECO:0000256" key="5">
    <source>
        <dbReference type="SAM" id="MobiDB-lite"/>
    </source>
</evidence>
<organism evidence="7 8">
    <name type="scientific">Neurospora tetraspora</name>
    <dbReference type="NCBI Taxonomy" id="94610"/>
    <lineage>
        <taxon>Eukaryota</taxon>
        <taxon>Fungi</taxon>
        <taxon>Dikarya</taxon>
        <taxon>Ascomycota</taxon>
        <taxon>Pezizomycotina</taxon>
        <taxon>Sordariomycetes</taxon>
        <taxon>Sordariomycetidae</taxon>
        <taxon>Sordariales</taxon>
        <taxon>Sordariaceae</taxon>
        <taxon>Neurospora</taxon>
    </lineage>
</organism>
<accession>A0AAE0JJ92</accession>
<dbReference type="InterPro" id="IPR041680">
    <property type="entry name" value="PH_8"/>
</dbReference>
<dbReference type="GeneID" id="87862590"/>
<feature type="compositionally biased region" description="Low complexity" evidence="5">
    <location>
        <begin position="2029"/>
        <end position="2044"/>
    </location>
</feature>
<feature type="region of interest" description="Disordered" evidence="5">
    <location>
        <begin position="1906"/>
        <end position="2076"/>
    </location>
</feature>
<feature type="compositionally biased region" description="Polar residues" evidence="5">
    <location>
        <begin position="185"/>
        <end position="195"/>
    </location>
</feature>
<dbReference type="SMART" id="SM00233">
    <property type="entry name" value="PH"/>
    <property type="match status" value="1"/>
</dbReference>
<dbReference type="FunFam" id="2.30.29.30:FF:000369">
    <property type="entry name" value="Oxysterol binding protein"/>
    <property type="match status" value="1"/>
</dbReference>
<feature type="region of interest" description="Disordered" evidence="5">
    <location>
        <begin position="1739"/>
        <end position="1778"/>
    </location>
</feature>
<dbReference type="Gene3D" id="2.60.120.680">
    <property type="entry name" value="GOLD domain"/>
    <property type="match status" value="1"/>
</dbReference>
<evidence type="ECO:0000313" key="7">
    <source>
        <dbReference type="EMBL" id="KAK3350705.1"/>
    </source>
</evidence>
<dbReference type="CDD" id="cd13289">
    <property type="entry name" value="PH_Osh3p_yeast"/>
    <property type="match status" value="1"/>
</dbReference>
<feature type="region of interest" description="Disordered" evidence="5">
    <location>
        <begin position="1048"/>
        <end position="1102"/>
    </location>
</feature>
<feature type="domain" description="PH" evidence="6">
    <location>
        <begin position="219"/>
        <end position="313"/>
    </location>
</feature>
<dbReference type="Gene3D" id="1.25.40.10">
    <property type="entry name" value="Tetratricopeptide repeat domain"/>
    <property type="match status" value="1"/>
</dbReference>
<dbReference type="GO" id="GO:0035621">
    <property type="term" value="P:ER to Golgi ceramide transport"/>
    <property type="evidence" value="ECO:0007669"/>
    <property type="project" value="TreeGrafter"/>
</dbReference>
<dbReference type="Gene3D" id="3.30.70.3490">
    <property type="match status" value="1"/>
</dbReference>
<proteinExistence type="inferred from homology"/>
<reference evidence="7" key="2">
    <citation type="submission" date="2023-06" db="EMBL/GenBank/DDBJ databases">
        <authorList>
            <consortium name="Lawrence Berkeley National Laboratory"/>
            <person name="Haridas S."/>
            <person name="Hensen N."/>
            <person name="Bonometti L."/>
            <person name="Westerberg I."/>
            <person name="Brannstrom I.O."/>
            <person name="Guillou S."/>
            <person name="Cros-Aarteil S."/>
            <person name="Calhoun S."/>
            <person name="Kuo A."/>
            <person name="Mondo S."/>
            <person name="Pangilinan J."/>
            <person name="Riley R."/>
            <person name="Labutti K."/>
            <person name="Andreopoulos B."/>
            <person name="Lipzen A."/>
            <person name="Chen C."/>
            <person name="Yanf M."/>
            <person name="Daum C."/>
            <person name="Ng V."/>
            <person name="Clum A."/>
            <person name="Steindorff A."/>
            <person name="Ohm R."/>
            <person name="Martin F."/>
            <person name="Silar P."/>
            <person name="Natvig D."/>
            <person name="Lalanne C."/>
            <person name="Gautier V."/>
            <person name="Ament-Velasquez S.L."/>
            <person name="Kruys A."/>
            <person name="Hutchinson M.I."/>
            <person name="Powell A.J."/>
            <person name="Barry K."/>
            <person name="Miller A.N."/>
            <person name="Grigoriev I.V."/>
            <person name="Debuchy R."/>
            <person name="Gladieux P."/>
            <person name="Thoren M.H."/>
            <person name="Johannesson H."/>
        </authorList>
    </citation>
    <scope>NUCLEOTIDE SEQUENCE</scope>
    <source>
        <strain evidence="7">CBS 560.94</strain>
    </source>
</reference>
<keyword evidence="8" id="KW-1185">Reference proteome</keyword>
<dbReference type="InterPro" id="IPR037239">
    <property type="entry name" value="OSBP_sf"/>
</dbReference>
<dbReference type="Pfam" id="PF01237">
    <property type="entry name" value="Oxysterol_BP"/>
    <property type="match status" value="1"/>
</dbReference>
<dbReference type="InterPro" id="IPR011990">
    <property type="entry name" value="TPR-like_helical_dom_sf"/>
</dbReference>
<feature type="compositionally biased region" description="Basic and acidic residues" evidence="5">
    <location>
        <begin position="1989"/>
        <end position="1999"/>
    </location>
</feature>
<dbReference type="GO" id="GO:0030011">
    <property type="term" value="P:maintenance of cell polarity"/>
    <property type="evidence" value="ECO:0007669"/>
    <property type="project" value="TreeGrafter"/>
</dbReference>
<sequence length="2076" mass="228769">MAGIEQLEIHSKSYIVRWVKVEEGHTISWSVQPHKKSINFAIVKHPGTGGTTAGSQTFEATATPEQPPTETAVSDAKSGLFRRDASTAQDQLAKKGFIPIKWHGKCEADKVTVGTYDVTSAGMYGLVLDNTFSKQTSKTATFVLLTYPTGAPPQTAHHLPTVQAGSGSNASRTSLGTGATPRLGATNSDSVDSLTSHVAGGRSRAVSNARSEGGFVPGATYHVGVLLKRRRKKGQGFARRFFSLDFTTCTLSYYHNRNSSALRGAIPLSLAAIAADERRREITIDSGAEIWHLKASGPKDFNDWAKALEKASRIARGLETLNNGASLGVDRPASRPSTSVPSAQQEDEREWAQVESLVSRIAGTRDALRRLVKDMAAEKQAPGVSQASLLSPNTPAIAEDSETYFTPSTDTRRPFWKRKTSNASPGAQPGVQATTGAALAVPSPTSATAVNEERNTYDNCAALLSDLDSVVVEFSQLLSKNKRRRLPSQMLPPNMIPAASRKSYESTTSTIDEFFDAEAGETGGAGQNQVMIIRQSEEDTPGSDAEEVDIHDSSSVSSVEEEEEFEGVGTENHDSLFPVKPKSLAPLPITDTVTRRTTIPAATVPPPSLIAFVRKNVGKDLSTISMPVSSNEPLSLCQRMAEQLEYGQLLTEAAKKTDAKERLLYVTAFAVSQFSNSRAKERATRKPFNPLLGETYELVRSENEVPGGFRVLVEKVSHRPVRLAVQADSALWSFSQSPAPSQKFWGKSAEITTEGRVRVSLHLPDGTDELYSWHIATVFLRNVVYGEKYVEPVGSMNVNNETSGAKAVVEFRSAKGMFGGRGEEVHVETFGPDGSNTGQALTGTWTSSLKTVPGGKEIWKAGSLVPNAANTYGLTTFAASLNEITPLEKGKLPPTDSRLRPDQRFHEQGDLDSAEEWKVKLEEAQRVRRKEMEEGGEEYKPKWFVKVATGQDGEEVWKLKGGKEGGFVDWCSDGGRCTPMSLGVKQLWRALSNSNGARGLSLIPRECAPALTRAAPTSRSTLRALHSRLPLSDQSQSEDIHSHDELEANDVQHTTTEVHDSGEYKTPTDPSRASPPPPPPPPREAQEQAQTRARNVRDKGPGLVNRLAKVPVRAHPALESVFVRPVTEYPDQYETRGSVRSHRKDNARQKKVLGTRVPTDLSDWRATLRKLYQWTPMCLPEQFADTVKVIMPRETAPRLLSDSEWSVWDIKSRTGCRMVLYRYGDAGYEEGTEDHDPYLILKGYHRSVNTAIDEILSVTRRVTVISRTQDTEEVLWDGKVAGQDLSLPAPSVYVYARRTPSPLAPYNVNIRADEFPKPEEWTRKTFEEYVDVLIKSRMPPSLASKLYPEHGRHELAVIEQLVAVFNDEVAAQFVSNAAFKMALHYMTRGGETWRPELLSLFNYAQSGRRMQLDVEVFNILAEAAVKTRSLYRFSQVLYLMVTRGYQPNLRTWILFLRMFEAEEVKRYVLQAMNDRGLFNAHGALRMIANEMAPHDAYRAVQLRWDVPTFLAKQDELYGRERKWVSIDAINKIIHVFGSYSKFAEIRQLLDLIFTGELVAYPDQVTVNTILTHCKAQRKLDLAVEFIQLFEGHNADNNTKTPLKLDKMACDILFDLANWQKKPHVLSTIWRYAHLVNATTSEMRRRGTNLLAMDETELKKEKLVRRLKLGDEERVQFLRQLLIGEFIQANGGEEVFGKVIAGIAKGEQEHQRGVEEMAEQEEEDNEGIPTALGDWFQSQSLVDSSSPTTPPSSSSSPTSSNPSQPNPNHNILQSHSSEQTEPITWGNIYGSFQSWSFTSQFLHLEPSAPIGSLLQQALERDRELHLALREDGLDRLDVEELMKPIEIPTQSRTKPAFAEVRRLFMREREAMKRGVEKVGVKEGDRDGDGEVQEAMAFGTAMRRQAVDQWSGGGGGDGEAAAAAKNASVDEAASAAAAAKPKPSSPPKSKKVVVTREQKQQPAAATAAAAATVEAEAEVEVEVEAGGSPQEEAHKRGERKATPSKPKTPPAPAPVAEAQKTSPTIPPTLSTPPTTSSPPSTKTPTKSSKERKTKEAGVEPPLPSSSEKRVKWEDLADL</sequence>
<feature type="compositionally biased region" description="Pro residues" evidence="5">
    <location>
        <begin position="1073"/>
        <end position="1083"/>
    </location>
</feature>
<feature type="region of interest" description="Disordered" evidence="5">
    <location>
        <begin position="154"/>
        <end position="195"/>
    </location>
</feature>
<dbReference type="Gene3D" id="2.30.29.30">
    <property type="entry name" value="Pleckstrin-homology domain (PH domain)/Phosphotyrosine-binding domain (PTB)"/>
    <property type="match status" value="1"/>
</dbReference>
<name>A0AAE0JJ92_9PEZI</name>
<dbReference type="InterPro" id="IPR001849">
    <property type="entry name" value="PH_domain"/>
</dbReference>
<evidence type="ECO:0000256" key="4">
    <source>
        <dbReference type="ARBA" id="ARBA00023121"/>
    </source>
</evidence>
<dbReference type="GO" id="GO:0034727">
    <property type="term" value="P:piecemeal microautophagy of the nucleus"/>
    <property type="evidence" value="ECO:0007669"/>
    <property type="project" value="TreeGrafter"/>
</dbReference>
<dbReference type="GO" id="GO:0005886">
    <property type="term" value="C:plasma membrane"/>
    <property type="evidence" value="ECO:0007669"/>
    <property type="project" value="TreeGrafter"/>
</dbReference>
<feature type="compositionally biased region" description="Polar residues" evidence="5">
    <location>
        <begin position="335"/>
        <end position="344"/>
    </location>
</feature>
<keyword evidence="3" id="KW-0445">Lipid transport</keyword>
<dbReference type="EMBL" id="JAUEPP010000002">
    <property type="protein sequence ID" value="KAK3350705.1"/>
    <property type="molecule type" value="Genomic_DNA"/>
</dbReference>
<dbReference type="Proteomes" id="UP001278500">
    <property type="component" value="Unassembled WGS sequence"/>
</dbReference>
<feature type="compositionally biased region" description="Low complexity" evidence="5">
    <location>
        <begin position="1743"/>
        <end position="1767"/>
    </location>
</feature>
<dbReference type="GO" id="GO:0120009">
    <property type="term" value="P:intermembrane lipid transfer"/>
    <property type="evidence" value="ECO:0007669"/>
    <property type="project" value="UniProtKB-ARBA"/>
</dbReference>
<evidence type="ECO:0000256" key="1">
    <source>
        <dbReference type="ARBA" id="ARBA00008842"/>
    </source>
</evidence>